<dbReference type="Proteomes" id="UP000509346">
    <property type="component" value="Chromosome"/>
</dbReference>
<evidence type="ECO:0000313" key="2">
    <source>
        <dbReference type="Proteomes" id="UP000509346"/>
    </source>
</evidence>
<proteinExistence type="predicted"/>
<protein>
    <submittedName>
        <fullName evidence="1">Uncharacterized protein</fullName>
    </submittedName>
</protein>
<keyword evidence="2" id="KW-1185">Reference proteome</keyword>
<dbReference type="RefSeq" id="WP_179922846.1">
    <property type="nucleotide sequence ID" value="NZ_CP058909.1"/>
</dbReference>
<sequence>MIHTDTGWNTQAIALGVGRDGIDPATAAILVREFESCPECGAGIDPDAGDALREDRDAIWENDARYKSNAQECENCGSQLRIFVEEKAISVVREEQLPDNASENETLHFVPVEGDDSYLQINTFHLNVSQATPRQSDSSSSPTPADY</sequence>
<dbReference type="KEGG" id="hpel:HZS54_12455"/>
<reference evidence="1 2" key="1">
    <citation type="submission" date="2020-07" db="EMBL/GenBank/DDBJ databases">
        <title>Halosimplex litoreum sp. nov. and Halosimplex rubrum sp. nov., isolated from different salt environments.</title>
        <authorList>
            <person name="Cui H."/>
        </authorList>
    </citation>
    <scope>NUCLEOTIDE SEQUENCE [LARGE SCALE GENOMIC DNA]</scope>
    <source>
        <strain evidence="1 2">R2</strain>
    </source>
</reference>
<name>A0A7D5PCJ1_9EURY</name>
<dbReference type="AlphaFoldDB" id="A0A7D5PCJ1"/>
<dbReference type="EMBL" id="CP058909">
    <property type="protein sequence ID" value="QLH82378.1"/>
    <property type="molecule type" value="Genomic_DNA"/>
</dbReference>
<dbReference type="OrthoDB" id="350995at2157"/>
<evidence type="ECO:0000313" key="1">
    <source>
        <dbReference type="EMBL" id="QLH82378.1"/>
    </source>
</evidence>
<accession>A0A7D5PCJ1</accession>
<organism evidence="1 2">
    <name type="scientific">Halosimplex pelagicum</name>
    <dbReference type="NCBI Taxonomy" id="869886"/>
    <lineage>
        <taxon>Archaea</taxon>
        <taxon>Methanobacteriati</taxon>
        <taxon>Methanobacteriota</taxon>
        <taxon>Stenosarchaea group</taxon>
        <taxon>Halobacteria</taxon>
        <taxon>Halobacteriales</taxon>
        <taxon>Haloarculaceae</taxon>
        <taxon>Halosimplex</taxon>
    </lineage>
</organism>
<dbReference type="GeneID" id="56083414"/>
<gene>
    <name evidence="1" type="ORF">HZS54_12455</name>
</gene>